<dbReference type="PROSITE" id="PS51257">
    <property type="entry name" value="PROKAR_LIPOPROTEIN"/>
    <property type="match status" value="1"/>
</dbReference>
<evidence type="ECO:0008006" key="4">
    <source>
        <dbReference type="Google" id="ProtNLM"/>
    </source>
</evidence>
<protein>
    <recommendedName>
        <fullName evidence="4">Lipoprotein</fullName>
    </recommendedName>
</protein>
<organism evidence="2 3">
    <name type="scientific">Archangium violaceum Cb vi76</name>
    <dbReference type="NCBI Taxonomy" id="1406225"/>
    <lineage>
        <taxon>Bacteria</taxon>
        <taxon>Pseudomonadati</taxon>
        <taxon>Myxococcota</taxon>
        <taxon>Myxococcia</taxon>
        <taxon>Myxococcales</taxon>
        <taxon>Cystobacterineae</taxon>
        <taxon>Archangiaceae</taxon>
        <taxon>Archangium</taxon>
    </lineage>
</organism>
<reference evidence="2 3" key="1">
    <citation type="submission" date="2014-07" db="EMBL/GenBank/DDBJ databases">
        <title>Draft Genome Sequence of Gephyronic Acid Producer, Cystobacter violaceus Strain Cb vi76.</title>
        <authorList>
            <person name="Stevens D.C."/>
            <person name="Young J."/>
            <person name="Carmichael R."/>
            <person name="Tan J."/>
            <person name="Taylor R.E."/>
        </authorList>
    </citation>
    <scope>NUCLEOTIDE SEQUENCE [LARGE SCALE GENOMIC DNA]</scope>
    <source>
        <strain evidence="2 3">Cb vi76</strain>
    </source>
</reference>
<evidence type="ECO:0000256" key="1">
    <source>
        <dbReference type="SAM" id="SignalP"/>
    </source>
</evidence>
<dbReference type="EMBL" id="JPMI01000109">
    <property type="protein sequence ID" value="KFA92136.1"/>
    <property type="molecule type" value="Genomic_DNA"/>
</dbReference>
<name>A0A084SUK1_9BACT</name>
<evidence type="ECO:0000313" key="3">
    <source>
        <dbReference type="Proteomes" id="UP000028547"/>
    </source>
</evidence>
<dbReference type="AlphaFoldDB" id="A0A084SUK1"/>
<dbReference type="Proteomes" id="UP000028547">
    <property type="component" value="Unassembled WGS sequence"/>
</dbReference>
<accession>A0A084SUK1</accession>
<sequence>MRNCWLLLLGCLAAACGGNFSNDDLEFLNALPTREDLASELPGANGMVGEGGLRRRTDALAVGEPSDLYRDTREASDTFNGGMDGLLTLLEEIRKLPPTTREPELRVWGPWPDPHHPGHEVRFAMKREPEHFIYLLQYRTPGSGEEGWWSALEGAFQPDGGLRKGTGAVRLLVKETKARGFDVGGLANLDLLEIVYQTRALPITVRMRFVPAAPQTASEILYAYRELPGGLGEMGFLLEDTDILPGTRKEDLAIISRWTKDRGGVGIISVTGGDVPMGFTATQVECWDASFRVTYLKRSWETAEVGSASACPDVSALEQP</sequence>
<feature type="signal peptide" evidence="1">
    <location>
        <begin position="1"/>
        <end position="21"/>
    </location>
</feature>
<feature type="chain" id="PRO_5001781986" description="Lipoprotein" evidence="1">
    <location>
        <begin position="22"/>
        <end position="320"/>
    </location>
</feature>
<comment type="caution">
    <text evidence="2">The sequence shown here is derived from an EMBL/GenBank/DDBJ whole genome shotgun (WGS) entry which is preliminary data.</text>
</comment>
<dbReference type="RefSeq" id="WP_043396097.1">
    <property type="nucleotide sequence ID" value="NZ_JPMI01000109.1"/>
</dbReference>
<evidence type="ECO:0000313" key="2">
    <source>
        <dbReference type="EMBL" id="KFA92136.1"/>
    </source>
</evidence>
<gene>
    <name evidence="2" type="ORF">Q664_17705</name>
</gene>
<proteinExistence type="predicted"/>
<keyword evidence="1" id="KW-0732">Signal</keyword>